<evidence type="ECO:0000259" key="1">
    <source>
        <dbReference type="Pfam" id="PF13473"/>
    </source>
</evidence>
<dbReference type="InterPro" id="IPR028096">
    <property type="entry name" value="EfeO_Cupredoxin"/>
</dbReference>
<evidence type="ECO:0000313" key="2">
    <source>
        <dbReference type="EMBL" id="OGZ33847.1"/>
    </source>
</evidence>
<dbReference type="Proteomes" id="UP000179099">
    <property type="component" value="Unassembled WGS sequence"/>
</dbReference>
<dbReference type="EMBL" id="MHMW01000024">
    <property type="protein sequence ID" value="OGZ33847.1"/>
    <property type="molecule type" value="Genomic_DNA"/>
</dbReference>
<gene>
    <name evidence="2" type="ORF">A2Y98_02090</name>
</gene>
<dbReference type="STRING" id="1801992.A2Y98_02090"/>
<organism evidence="2 3">
    <name type="scientific">Candidatus Portnoybacteria bacterium RBG_19FT_COMBO_36_7</name>
    <dbReference type="NCBI Taxonomy" id="1801992"/>
    <lineage>
        <taxon>Bacteria</taxon>
        <taxon>Candidatus Portnoyibacteriota</taxon>
    </lineage>
</organism>
<dbReference type="Pfam" id="PF13473">
    <property type="entry name" value="Cupredoxin_1"/>
    <property type="match status" value="1"/>
</dbReference>
<dbReference type="InterPro" id="IPR008972">
    <property type="entry name" value="Cupredoxin"/>
</dbReference>
<name>A0A1G2F7G2_9BACT</name>
<feature type="domain" description="EfeO-type cupredoxin-like" evidence="1">
    <location>
        <begin position="55"/>
        <end position="136"/>
    </location>
</feature>
<evidence type="ECO:0000313" key="3">
    <source>
        <dbReference type="Proteomes" id="UP000179099"/>
    </source>
</evidence>
<dbReference type="SUPFAM" id="SSF49503">
    <property type="entry name" value="Cupredoxins"/>
    <property type="match status" value="1"/>
</dbReference>
<reference evidence="2 3" key="1">
    <citation type="journal article" date="2016" name="Nat. Commun.">
        <title>Thousands of microbial genomes shed light on interconnected biogeochemical processes in an aquifer system.</title>
        <authorList>
            <person name="Anantharaman K."/>
            <person name="Brown C.T."/>
            <person name="Hug L.A."/>
            <person name="Sharon I."/>
            <person name="Castelle C.J."/>
            <person name="Probst A.J."/>
            <person name="Thomas B.C."/>
            <person name="Singh A."/>
            <person name="Wilkins M.J."/>
            <person name="Karaoz U."/>
            <person name="Brodie E.L."/>
            <person name="Williams K.H."/>
            <person name="Hubbard S.S."/>
            <person name="Banfield J.F."/>
        </authorList>
    </citation>
    <scope>NUCLEOTIDE SEQUENCE [LARGE SCALE GENOMIC DNA]</scope>
</reference>
<sequence>MRTLFKLIFLIALIYGGWYVWKNYDIPAWYKTVKSAIEAKNTKGAFVWPKKRSEIQKYPAGFYIKNCIFSPATLTINQGERITWYNQDNVDRQVIGIAIDSSLINPGKSYSKTFLETGTFEFGCDDLMQNKGELIVK</sequence>
<protein>
    <recommendedName>
        <fullName evidence="1">EfeO-type cupredoxin-like domain-containing protein</fullName>
    </recommendedName>
</protein>
<comment type="caution">
    <text evidence="2">The sequence shown here is derived from an EMBL/GenBank/DDBJ whole genome shotgun (WGS) entry which is preliminary data.</text>
</comment>
<dbReference type="PANTHER" id="PTHR36507">
    <property type="entry name" value="BLL1555 PROTEIN"/>
    <property type="match status" value="1"/>
</dbReference>
<proteinExistence type="predicted"/>
<dbReference type="Gene3D" id="2.60.40.420">
    <property type="entry name" value="Cupredoxins - blue copper proteins"/>
    <property type="match status" value="1"/>
</dbReference>
<dbReference type="AlphaFoldDB" id="A0A1G2F7G2"/>
<dbReference type="PANTHER" id="PTHR36507:SF1">
    <property type="entry name" value="BLL1555 PROTEIN"/>
    <property type="match status" value="1"/>
</dbReference>
<accession>A0A1G2F7G2</accession>
<dbReference type="InterPro" id="IPR052721">
    <property type="entry name" value="ET_Amicyanin"/>
</dbReference>